<evidence type="ECO:0008006" key="4">
    <source>
        <dbReference type="Google" id="ProtNLM"/>
    </source>
</evidence>
<accession>A0A5B8VSL7</accession>
<dbReference type="PANTHER" id="PTHR40274">
    <property type="entry name" value="VIRGINIAMYCIN B LYASE"/>
    <property type="match status" value="1"/>
</dbReference>
<evidence type="ECO:0000313" key="3">
    <source>
        <dbReference type="Proteomes" id="UP000321291"/>
    </source>
</evidence>
<proteinExistence type="predicted"/>
<dbReference type="OrthoDB" id="791543at2"/>
<dbReference type="InterPro" id="IPR011042">
    <property type="entry name" value="6-blade_b-propeller_TolB-like"/>
</dbReference>
<organism evidence="2 3">
    <name type="scientific">Arachidicoccus ginsenosidivorans</name>
    <dbReference type="NCBI Taxonomy" id="496057"/>
    <lineage>
        <taxon>Bacteria</taxon>
        <taxon>Pseudomonadati</taxon>
        <taxon>Bacteroidota</taxon>
        <taxon>Chitinophagia</taxon>
        <taxon>Chitinophagales</taxon>
        <taxon>Chitinophagaceae</taxon>
        <taxon>Arachidicoccus</taxon>
    </lineage>
</organism>
<dbReference type="SUPFAM" id="SSF51126">
    <property type="entry name" value="Pectin lyase-like"/>
    <property type="match status" value="1"/>
</dbReference>
<dbReference type="PANTHER" id="PTHR40274:SF3">
    <property type="entry name" value="VIRGINIAMYCIN B LYASE"/>
    <property type="match status" value="1"/>
</dbReference>
<dbReference type="SUPFAM" id="SSF63829">
    <property type="entry name" value="Calcium-dependent phosphotriesterase"/>
    <property type="match status" value="1"/>
</dbReference>
<dbReference type="InterPro" id="IPR011050">
    <property type="entry name" value="Pectin_lyase_fold/virulence"/>
</dbReference>
<feature type="signal peptide" evidence="1">
    <location>
        <begin position="1"/>
        <end position="21"/>
    </location>
</feature>
<dbReference type="KEGG" id="agi:FSB73_21735"/>
<dbReference type="Proteomes" id="UP000321291">
    <property type="component" value="Chromosome"/>
</dbReference>
<name>A0A5B8VSL7_9BACT</name>
<dbReference type="Gene3D" id="2.120.10.30">
    <property type="entry name" value="TolB, C-terminal domain"/>
    <property type="match status" value="2"/>
</dbReference>
<dbReference type="EMBL" id="CP042434">
    <property type="protein sequence ID" value="QEC73892.1"/>
    <property type="molecule type" value="Genomic_DNA"/>
</dbReference>
<dbReference type="RefSeq" id="WP_146787198.1">
    <property type="nucleotide sequence ID" value="NZ_CP042434.1"/>
</dbReference>
<reference evidence="2 3" key="1">
    <citation type="journal article" date="2017" name="Int. J. Syst. Evol. Microbiol.">
        <title>Arachidicoccus ginsenosidivorans sp. nov., with ginsenoside-converting activity isolated from ginseng cultivating soil.</title>
        <authorList>
            <person name="Siddiqi M.Z."/>
            <person name="Aslam Z."/>
            <person name="Im W.T."/>
        </authorList>
    </citation>
    <scope>NUCLEOTIDE SEQUENCE [LARGE SCALE GENOMIC DNA]</scope>
    <source>
        <strain evidence="2 3">Gsoil 809</strain>
    </source>
</reference>
<feature type="chain" id="PRO_5022834483" description="SMP-30/Gluconolactonase/LRE-like region domain-containing protein" evidence="1">
    <location>
        <begin position="22"/>
        <end position="528"/>
    </location>
</feature>
<dbReference type="AlphaFoldDB" id="A0A5B8VSL7"/>
<evidence type="ECO:0000313" key="2">
    <source>
        <dbReference type="EMBL" id="QEC73892.1"/>
    </source>
</evidence>
<keyword evidence="3" id="KW-1185">Reference proteome</keyword>
<sequence>MKLFLLSMLFLGGYMCTPGSAQIVTRDYDNVDGRPVAYVSDRQNNLYILSTGSGTGYIDKVSPSGVVSSKWATLGYIVNDFTIDTQGNLYVLNVTISGASILKVTPDGSVTLFADLGKVAAPHKVILGPTGDLFVIEYSTNQDSRIIKIAPDGTVDLNFAQVSKFCTGIVSDKAGNLYTVHESGNEVCKVKPDGTAIKTWAVVSGAPYNITIDDAGNLYTANIGNSTISKITPDGVVTQNWGGGIAGSRPRCIVMDRLGNIYTANSGDSTISKITPDGRINTHYVQLTDLAGLLYTIGIDNSGNLFAAGSSGTEVIKIAPVVIQPNNGTVYVDSAAPVGGNGSSWATALTTLQDALTAADTLNLRGNDSVHQIWVAHGTYRLQPGYSFSMLPKVKIYGSFAGTETSPEERIFSVTDTSVLLGNQASVIRNDRNGLDTSALLDGFKITGGKALEGTSNSKYGGGIYNRGVSPSFSHLVITGNSAADIGGGMLNDNGAAPLIQDVVFSFNTAGVRGGRGLLTLADPMPDS</sequence>
<gene>
    <name evidence="2" type="ORF">FSB73_21735</name>
</gene>
<dbReference type="InterPro" id="IPR051344">
    <property type="entry name" value="Vgb"/>
</dbReference>
<dbReference type="Pfam" id="PF24684">
    <property type="entry name" value="Vgb_lyase"/>
    <property type="match status" value="1"/>
</dbReference>
<protein>
    <recommendedName>
        <fullName evidence="4">SMP-30/Gluconolactonase/LRE-like region domain-containing protein</fullName>
    </recommendedName>
</protein>
<keyword evidence="1" id="KW-0732">Signal</keyword>
<evidence type="ECO:0000256" key="1">
    <source>
        <dbReference type="SAM" id="SignalP"/>
    </source>
</evidence>